<organism evidence="8 9">
    <name type="scientific">Sphaerisporangium krabiense</name>
    <dbReference type="NCBI Taxonomy" id="763782"/>
    <lineage>
        <taxon>Bacteria</taxon>
        <taxon>Bacillati</taxon>
        <taxon>Actinomycetota</taxon>
        <taxon>Actinomycetes</taxon>
        <taxon>Streptosporangiales</taxon>
        <taxon>Streptosporangiaceae</taxon>
        <taxon>Sphaerisporangium</taxon>
    </lineage>
</organism>
<evidence type="ECO:0000313" key="8">
    <source>
        <dbReference type="EMBL" id="MBB5626980.1"/>
    </source>
</evidence>
<comment type="subcellular location">
    <subcellularLocation>
        <location evidence="6">Cell membrane</location>
        <topology evidence="6">Multi-pass membrane protein</topology>
    </subcellularLocation>
    <subcellularLocation>
        <location evidence="1">Membrane</location>
        <topology evidence="1">Multi-pass membrane protein</topology>
    </subcellularLocation>
</comment>
<reference evidence="8 9" key="1">
    <citation type="submission" date="2020-08" db="EMBL/GenBank/DDBJ databases">
        <title>Sequencing the genomes of 1000 actinobacteria strains.</title>
        <authorList>
            <person name="Klenk H.-P."/>
        </authorList>
    </citation>
    <scope>NUCLEOTIDE SEQUENCE [LARGE SCALE GENOMIC DNA]</scope>
    <source>
        <strain evidence="8 9">DSM 45790</strain>
    </source>
</reference>
<dbReference type="PANTHER" id="PTHR43229:SF2">
    <property type="entry name" value="NODULATION PROTEIN J"/>
    <property type="match status" value="1"/>
</dbReference>
<dbReference type="PANTHER" id="PTHR43229">
    <property type="entry name" value="NODULATION PROTEIN J"/>
    <property type="match status" value="1"/>
</dbReference>
<evidence type="ECO:0000313" key="9">
    <source>
        <dbReference type="Proteomes" id="UP000588112"/>
    </source>
</evidence>
<evidence type="ECO:0000256" key="6">
    <source>
        <dbReference type="RuleBase" id="RU361157"/>
    </source>
</evidence>
<feature type="domain" description="ABC transmembrane type-2" evidence="7">
    <location>
        <begin position="38"/>
        <end position="274"/>
    </location>
</feature>
<feature type="transmembrane region" description="Helical" evidence="6">
    <location>
        <begin position="186"/>
        <end position="202"/>
    </location>
</feature>
<dbReference type="AlphaFoldDB" id="A0A7W9DR25"/>
<dbReference type="EMBL" id="JACHBR010000001">
    <property type="protein sequence ID" value="MBB5626980.1"/>
    <property type="molecule type" value="Genomic_DNA"/>
</dbReference>
<feature type="transmembrane region" description="Helical" evidence="6">
    <location>
        <begin position="37"/>
        <end position="59"/>
    </location>
</feature>
<evidence type="ECO:0000256" key="5">
    <source>
        <dbReference type="ARBA" id="ARBA00023251"/>
    </source>
</evidence>
<protein>
    <recommendedName>
        <fullName evidence="6">Transport permease protein</fullName>
    </recommendedName>
</protein>
<dbReference type="InterPro" id="IPR000412">
    <property type="entry name" value="ABC_2_transport"/>
</dbReference>
<evidence type="ECO:0000259" key="7">
    <source>
        <dbReference type="PROSITE" id="PS51012"/>
    </source>
</evidence>
<dbReference type="InterPro" id="IPR047817">
    <property type="entry name" value="ABC2_TM_bact-type"/>
</dbReference>
<keyword evidence="2 6" id="KW-0812">Transmembrane</keyword>
<keyword evidence="9" id="KW-1185">Reference proteome</keyword>
<comment type="similarity">
    <text evidence="6">Belongs to the ABC-2 integral membrane protein family.</text>
</comment>
<keyword evidence="3 6" id="KW-1133">Transmembrane helix</keyword>
<name>A0A7W9DR25_9ACTN</name>
<feature type="transmembrane region" description="Helical" evidence="6">
    <location>
        <begin position="116"/>
        <end position="141"/>
    </location>
</feature>
<dbReference type="RefSeq" id="WP_184611308.1">
    <property type="nucleotide sequence ID" value="NZ_BOOS01000069.1"/>
</dbReference>
<keyword evidence="4 6" id="KW-0472">Membrane</keyword>
<dbReference type="InterPro" id="IPR013525">
    <property type="entry name" value="ABC2_TM"/>
</dbReference>
<dbReference type="Pfam" id="PF01061">
    <property type="entry name" value="ABC2_membrane"/>
    <property type="match status" value="1"/>
</dbReference>
<feature type="transmembrane region" description="Helical" evidence="6">
    <location>
        <begin position="249"/>
        <end position="268"/>
    </location>
</feature>
<proteinExistence type="inferred from homology"/>
<accession>A0A7W9DR25</accession>
<feature type="transmembrane region" description="Helical" evidence="6">
    <location>
        <begin position="153"/>
        <end position="174"/>
    </location>
</feature>
<dbReference type="Proteomes" id="UP000588112">
    <property type="component" value="Unassembled WGS sequence"/>
</dbReference>
<keyword evidence="6" id="KW-0813">Transport</keyword>
<evidence type="ECO:0000256" key="3">
    <source>
        <dbReference type="ARBA" id="ARBA00022989"/>
    </source>
</evidence>
<keyword evidence="6" id="KW-1003">Cell membrane</keyword>
<dbReference type="GO" id="GO:0043190">
    <property type="term" value="C:ATP-binding cassette (ABC) transporter complex"/>
    <property type="evidence" value="ECO:0007669"/>
    <property type="project" value="InterPro"/>
</dbReference>
<dbReference type="PROSITE" id="PS51012">
    <property type="entry name" value="ABC_TM2"/>
    <property type="match status" value="1"/>
</dbReference>
<evidence type="ECO:0000256" key="2">
    <source>
        <dbReference type="ARBA" id="ARBA00022692"/>
    </source>
</evidence>
<sequence>MITVPPPPATWAGRLRWTLADAWTITRRDLAHLRNKPGYLVGMTAAPMAFIAIFGYIFGSAVELPGGNYRAFMMPGIFAMTTAFGAVGTMVVVATEMSKGVIDRFRSLPMSRAAVLLGRVFSDLLLTLPGLTLMVIAGYLIGWRAENGPAGALAAFGLMFLLRFALTWLGAYVAMLARTPESADQIGSVVIFPLTMVGNTFVPTGGMPGWLRVIADWNPISALTAAFRVLFGNPGVPGLDAPWPLRHCVAVSAGWAILLIVVFLPLAVRRYLRLSG</sequence>
<dbReference type="InterPro" id="IPR051784">
    <property type="entry name" value="Nod_factor_ABC_transporter"/>
</dbReference>
<dbReference type="GO" id="GO:0046677">
    <property type="term" value="P:response to antibiotic"/>
    <property type="evidence" value="ECO:0007669"/>
    <property type="project" value="UniProtKB-KW"/>
</dbReference>
<dbReference type="PIRSF" id="PIRSF006648">
    <property type="entry name" value="DrrB"/>
    <property type="match status" value="1"/>
</dbReference>
<comment type="caution">
    <text evidence="8">The sequence shown here is derived from an EMBL/GenBank/DDBJ whole genome shotgun (WGS) entry which is preliminary data.</text>
</comment>
<dbReference type="GO" id="GO:0140359">
    <property type="term" value="F:ABC-type transporter activity"/>
    <property type="evidence" value="ECO:0007669"/>
    <property type="project" value="InterPro"/>
</dbReference>
<feature type="transmembrane region" description="Helical" evidence="6">
    <location>
        <begin position="71"/>
        <end position="95"/>
    </location>
</feature>
<gene>
    <name evidence="8" type="ORF">BJ981_002679</name>
</gene>
<evidence type="ECO:0000256" key="4">
    <source>
        <dbReference type="ARBA" id="ARBA00023136"/>
    </source>
</evidence>
<evidence type="ECO:0000256" key="1">
    <source>
        <dbReference type="ARBA" id="ARBA00004141"/>
    </source>
</evidence>
<keyword evidence="5" id="KW-0046">Antibiotic resistance</keyword>